<feature type="compositionally biased region" description="Low complexity" evidence="1">
    <location>
        <begin position="730"/>
        <end position="754"/>
    </location>
</feature>
<dbReference type="PANTHER" id="PTHR34677">
    <property type="match status" value="1"/>
</dbReference>
<dbReference type="Proteomes" id="UP000649289">
    <property type="component" value="Unassembled WGS sequence"/>
</dbReference>
<dbReference type="Pfam" id="PF19077">
    <property type="entry name" value="Big_13"/>
    <property type="match status" value="3"/>
</dbReference>
<feature type="domain" description="Fibronectin type-III" evidence="2">
    <location>
        <begin position="259"/>
        <end position="443"/>
    </location>
</feature>
<evidence type="ECO:0000256" key="1">
    <source>
        <dbReference type="SAM" id="MobiDB-lite"/>
    </source>
</evidence>
<dbReference type="InterPro" id="IPR003961">
    <property type="entry name" value="FN3_dom"/>
</dbReference>
<evidence type="ECO:0000313" key="3">
    <source>
        <dbReference type="EMBL" id="MBD3916194.1"/>
    </source>
</evidence>
<dbReference type="InterPro" id="IPR044016">
    <property type="entry name" value="Big_13"/>
</dbReference>
<feature type="region of interest" description="Disordered" evidence="1">
    <location>
        <begin position="280"/>
        <end position="299"/>
    </location>
</feature>
<proteinExistence type="predicted"/>
<feature type="compositionally biased region" description="Low complexity" evidence="1">
    <location>
        <begin position="280"/>
        <end position="293"/>
    </location>
</feature>
<feature type="domain" description="Fibronectin type-III" evidence="2">
    <location>
        <begin position="458"/>
        <end position="533"/>
    </location>
</feature>
<feature type="compositionally biased region" description="Low complexity" evidence="1">
    <location>
        <begin position="546"/>
        <end position="570"/>
    </location>
</feature>
<dbReference type="SMART" id="SM00060">
    <property type="entry name" value="FN3"/>
    <property type="match status" value="5"/>
</dbReference>
<dbReference type="InterPro" id="IPR013783">
    <property type="entry name" value="Ig-like_fold"/>
</dbReference>
<protein>
    <submittedName>
        <fullName evidence="3">Ig-like domain repeat protein</fullName>
    </submittedName>
</protein>
<sequence length="815" mass="83229">MSFLRRPGSRRVSDRTSRARGTHRIGAGLLGGLVALGTLTSVAGPAAAADPGAAVISDAGCTTSTLGRNDDGSSPGQALPFELNFFGTRYRTVFVNNNGNLTFNAGMSTYTPFQVTASTPPIIAAFLADVDTTNAASGITAWGTTTFDGRPTFCANWRNVGYYKQKADRTNDFQLLLVDRSNVGAPGDFDIVLNYNRVTWEFGDASSGISAGAGFSAGDGDAGHFYDRPGSRVNGAFLDSNANGLARTSTNSTVVGRHVYPVRDGGVAGVTPPDVVISVAPPTATNNPSPTITYTSRPASESTTFECRLQPRGAATASFQACPPGGFETGTLPEGTYTVDVRATDVYGLTDPTPASTTFTVDTTAPGGTQVSGPSGVLTERQAQFTFASPGDADVAGHQCRISPAPAGGAVGWSTCTSPVTFGDLVDGEYTLDIRAVDAAGNTGPMSSRSFEVDATPPGGVESTGTSGPVNQSTATFSWPGIDDAVSYECRIAPVPAGGVAGWTTCTSPVSFEDLADGDYTVRVRAVDAAGNRGEATVHEFTVDTAPPAALDPATPGSGPTGTTSDTSPTFSWTGPQDAASYECRITPAPAGTSGGWSTCTSPVTFGDLVDGEYTLDIRAVDAAGNTGPMTSRSFEVDATPPGGVESTGTSGPVNQSTATFSWPGIDDAVSYECRIAPVPAGGVAGWTTCTSPVSFEDLADGDYTVRVRAVDAAGNRGEATVHEFTVDTAPPAALDPATPGSGPTGTTSDTSPTFSWTGPQDAASYECRITPAPAGTSGGWSTCTSPVTFGDLVDGEYTLDIRAVDAAGNTGPMT</sequence>
<dbReference type="InterPro" id="IPR003886">
    <property type="entry name" value="NIDO_dom"/>
</dbReference>
<accession>A0ABR8MJG9</accession>
<feature type="region of interest" description="Disordered" evidence="1">
    <location>
        <begin position="546"/>
        <end position="576"/>
    </location>
</feature>
<feature type="region of interest" description="Disordered" evidence="1">
    <location>
        <begin position="1"/>
        <end position="20"/>
    </location>
</feature>
<feature type="domain" description="Fibronectin type-III" evidence="2">
    <location>
        <begin position="737"/>
        <end position="811"/>
    </location>
</feature>
<name>A0ABR8MJG9_9ACTN</name>
<feature type="non-terminal residue" evidence="3">
    <location>
        <position position="815"/>
    </location>
</feature>
<comment type="caution">
    <text evidence="3">The sequence shown here is derived from an EMBL/GenBank/DDBJ whole genome shotgun (WGS) entry which is preliminary data.</text>
</comment>
<keyword evidence="4" id="KW-1185">Reference proteome</keyword>
<reference evidence="3 4" key="1">
    <citation type="submission" date="2020-09" db="EMBL/GenBank/DDBJ databases">
        <title>novel species in genus Nocardioides.</title>
        <authorList>
            <person name="Zhang G."/>
        </authorList>
    </citation>
    <scope>NUCLEOTIDE SEQUENCE [LARGE SCALE GENOMIC DNA]</scope>
    <source>
        <strain evidence="3 4">19197</strain>
    </source>
</reference>
<dbReference type="RefSeq" id="WP_191200537.1">
    <property type="nucleotide sequence ID" value="NZ_JACXYY010000007.1"/>
</dbReference>
<evidence type="ECO:0000259" key="2">
    <source>
        <dbReference type="SMART" id="SM00060"/>
    </source>
</evidence>
<evidence type="ECO:0000313" key="4">
    <source>
        <dbReference type="Proteomes" id="UP000649289"/>
    </source>
</evidence>
<feature type="domain" description="Fibronectin type-III" evidence="2">
    <location>
        <begin position="642"/>
        <end position="717"/>
    </location>
</feature>
<feature type="domain" description="Fibronectin type-III" evidence="2">
    <location>
        <begin position="553"/>
        <end position="627"/>
    </location>
</feature>
<dbReference type="Pfam" id="PF12245">
    <property type="entry name" value="Big_3_2"/>
    <property type="match status" value="1"/>
</dbReference>
<dbReference type="PANTHER" id="PTHR34677:SF3">
    <property type="entry name" value="BACTERIAL IG-LIKE DOMAIN-CONTAINING PROTEIN"/>
    <property type="match status" value="1"/>
</dbReference>
<gene>
    <name evidence="3" type="ORF">IEZ25_16360</name>
</gene>
<feature type="region of interest" description="Disordered" evidence="1">
    <location>
        <begin position="443"/>
        <end position="471"/>
    </location>
</feature>
<feature type="region of interest" description="Disordered" evidence="1">
    <location>
        <begin position="730"/>
        <end position="760"/>
    </location>
</feature>
<dbReference type="Pfam" id="PF06119">
    <property type="entry name" value="NIDO"/>
    <property type="match status" value="1"/>
</dbReference>
<dbReference type="InterPro" id="IPR022038">
    <property type="entry name" value="Ig-like_bact"/>
</dbReference>
<dbReference type="Gene3D" id="2.60.40.10">
    <property type="entry name" value="Immunoglobulins"/>
    <property type="match status" value="6"/>
</dbReference>
<feature type="region of interest" description="Disordered" evidence="1">
    <location>
        <begin position="627"/>
        <end position="655"/>
    </location>
</feature>
<organism evidence="3 4">
    <name type="scientific">Nocardioides hwasunensis</name>
    <dbReference type="NCBI Taxonomy" id="397258"/>
    <lineage>
        <taxon>Bacteria</taxon>
        <taxon>Bacillati</taxon>
        <taxon>Actinomycetota</taxon>
        <taxon>Actinomycetes</taxon>
        <taxon>Propionibacteriales</taxon>
        <taxon>Nocardioidaceae</taxon>
        <taxon>Nocardioides</taxon>
    </lineage>
</organism>
<dbReference type="EMBL" id="JACXYY010000007">
    <property type="protein sequence ID" value="MBD3916194.1"/>
    <property type="molecule type" value="Genomic_DNA"/>
</dbReference>